<reference evidence="1" key="1">
    <citation type="submission" date="2021-08" db="EMBL/GenBank/DDBJ databases">
        <title>WGS assembly of Ceratopteris richardii.</title>
        <authorList>
            <person name="Marchant D.B."/>
            <person name="Chen G."/>
            <person name="Jenkins J."/>
            <person name="Shu S."/>
            <person name="Leebens-Mack J."/>
            <person name="Grimwood J."/>
            <person name="Schmutz J."/>
            <person name="Soltis P."/>
            <person name="Soltis D."/>
            <person name="Chen Z.-H."/>
        </authorList>
    </citation>
    <scope>NUCLEOTIDE SEQUENCE</scope>
    <source>
        <strain evidence="1">Whitten #5841</strain>
        <tissue evidence="1">Leaf</tissue>
    </source>
</reference>
<organism evidence="1 2">
    <name type="scientific">Ceratopteris richardii</name>
    <name type="common">Triangle waterfern</name>
    <dbReference type="NCBI Taxonomy" id="49495"/>
    <lineage>
        <taxon>Eukaryota</taxon>
        <taxon>Viridiplantae</taxon>
        <taxon>Streptophyta</taxon>
        <taxon>Embryophyta</taxon>
        <taxon>Tracheophyta</taxon>
        <taxon>Polypodiopsida</taxon>
        <taxon>Polypodiidae</taxon>
        <taxon>Polypodiales</taxon>
        <taxon>Pteridineae</taxon>
        <taxon>Pteridaceae</taxon>
        <taxon>Parkerioideae</taxon>
        <taxon>Ceratopteris</taxon>
    </lineage>
</organism>
<evidence type="ECO:0000313" key="1">
    <source>
        <dbReference type="EMBL" id="KAH7278364.1"/>
    </source>
</evidence>
<protein>
    <submittedName>
        <fullName evidence="1">Uncharacterized protein</fullName>
    </submittedName>
</protein>
<accession>A0A8T2Q3P5</accession>
<sequence length="99" mass="10523">MHWLQSLLGQVDYSILIGNLGHAIGNLGHAIGNLVNYSIVIGNLGHAIASLSLFTLLHCRLHALATISPCPSALLISNMLAPPLCLVHKLRLQFGPLLG</sequence>
<proteinExistence type="predicted"/>
<evidence type="ECO:0000313" key="2">
    <source>
        <dbReference type="Proteomes" id="UP000825935"/>
    </source>
</evidence>
<dbReference type="AlphaFoldDB" id="A0A8T2Q3P5"/>
<comment type="caution">
    <text evidence="1">The sequence shown here is derived from an EMBL/GenBank/DDBJ whole genome shotgun (WGS) entry which is preliminary data.</text>
</comment>
<name>A0A8T2Q3P5_CERRI</name>
<dbReference type="Proteomes" id="UP000825935">
    <property type="component" value="Chromosome 38"/>
</dbReference>
<dbReference type="EMBL" id="CM035443">
    <property type="protein sequence ID" value="KAH7278364.1"/>
    <property type="molecule type" value="Genomic_DNA"/>
</dbReference>
<keyword evidence="2" id="KW-1185">Reference proteome</keyword>
<gene>
    <name evidence="1" type="ORF">KP509_38G037900</name>
</gene>